<sequence length="74" mass="8880">MIFEPIHIRGNFKDWVAKFKGWEIYLADMEDFWQIVIFPPSEFHVDNLWSRNYTTPFSAMRGAWRALKRLGLTS</sequence>
<dbReference type="AlphaFoldDB" id="X0XE32"/>
<name>X0XE32_9ZZZZ</name>
<organism evidence="1">
    <name type="scientific">marine sediment metagenome</name>
    <dbReference type="NCBI Taxonomy" id="412755"/>
    <lineage>
        <taxon>unclassified sequences</taxon>
        <taxon>metagenomes</taxon>
        <taxon>ecological metagenomes</taxon>
    </lineage>
</organism>
<dbReference type="EMBL" id="BARS01041569">
    <property type="protein sequence ID" value="GAG33657.1"/>
    <property type="molecule type" value="Genomic_DNA"/>
</dbReference>
<comment type="caution">
    <text evidence="1">The sequence shown here is derived from an EMBL/GenBank/DDBJ whole genome shotgun (WGS) entry which is preliminary data.</text>
</comment>
<reference evidence="1" key="1">
    <citation type="journal article" date="2014" name="Front. Microbiol.">
        <title>High frequency of phylogenetically diverse reductive dehalogenase-homologous genes in deep subseafloor sedimentary metagenomes.</title>
        <authorList>
            <person name="Kawai M."/>
            <person name="Futagami T."/>
            <person name="Toyoda A."/>
            <person name="Takaki Y."/>
            <person name="Nishi S."/>
            <person name="Hori S."/>
            <person name="Arai W."/>
            <person name="Tsubouchi T."/>
            <person name="Morono Y."/>
            <person name="Uchiyama I."/>
            <person name="Ito T."/>
            <person name="Fujiyama A."/>
            <person name="Inagaki F."/>
            <person name="Takami H."/>
        </authorList>
    </citation>
    <scope>NUCLEOTIDE SEQUENCE</scope>
    <source>
        <strain evidence="1">Expedition CK06-06</strain>
    </source>
</reference>
<evidence type="ECO:0000313" key="1">
    <source>
        <dbReference type="EMBL" id="GAG33657.1"/>
    </source>
</evidence>
<protein>
    <submittedName>
        <fullName evidence="1">Uncharacterized protein</fullName>
    </submittedName>
</protein>
<gene>
    <name evidence="1" type="ORF">S01H1_63200</name>
</gene>
<proteinExistence type="predicted"/>
<accession>X0XE32</accession>